<evidence type="ECO:0000313" key="6">
    <source>
        <dbReference type="Proteomes" id="UP000324233"/>
    </source>
</evidence>
<evidence type="ECO:0000256" key="1">
    <source>
        <dbReference type="ARBA" id="ARBA00022487"/>
    </source>
</evidence>
<reference evidence="5 6" key="1">
    <citation type="submission" date="2019-08" db="EMBL/GenBank/DDBJ databases">
        <title>Deep-cultivation of Planctomycetes and their phenomic and genomic characterization uncovers novel biology.</title>
        <authorList>
            <person name="Wiegand S."/>
            <person name="Jogler M."/>
            <person name="Boedeker C."/>
            <person name="Pinto D."/>
            <person name="Vollmers J."/>
            <person name="Rivas-Marin E."/>
            <person name="Kohn T."/>
            <person name="Peeters S.H."/>
            <person name="Heuer A."/>
            <person name="Rast P."/>
            <person name="Oberbeckmann S."/>
            <person name="Bunk B."/>
            <person name="Jeske O."/>
            <person name="Meyerdierks A."/>
            <person name="Storesund J.E."/>
            <person name="Kallscheuer N."/>
            <person name="Luecker S."/>
            <person name="Lage O.M."/>
            <person name="Pohl T."/>
            <person name="Merkel B.J."/>
            <person name="Hornburger P."/>
            <person name="Mueller R.-W."/>
            <person name="Bruemmer F."/>
            <person name="Labrenz M."/>
            <person name="Spormann A.M."/>
            <person name="Op den Camp H."/>
            <person name="Overmann J."/>
            <person name="Amann R."/>
            <person name="Jetten M.S.M."/>
            <person name="Mascher T."/>
            <person name="Medema M.H."/>
            <person name="Devos D.P."/>
            <person name="Kaster A.-K."/>
            <person name="Ovreas L."/>
            <person name="Rohde M."/>
            <person name="Galperin M.Y."/>
            <person name="Jogler C."/>
        </authorList>
    </citation>
    <scope>NUCLEOTIDE SEQUENCE [LARGE SCALE GENOMIC DNA]</scope>
    <source>
        <strain evidence="5 6">OJF2</strain>
    </source>
</reference>
<dbReference type="EMBL" id="CP042997">
    <property type="protein sequence ID" value="QEH32179.1"/>
    <property type="molecule type" value="Genomic_DNA"/>
</dbReference>
<dbReference type="Proteomes" id="UP000324233">
    <property type="component" value="Chromosome"/>
</dbReference>
<dbReference type="InterPro" id="IPR029058">
    <property type="entry name" value="AB_hydrolase_fold"/>
</dbReference>
<dbReference type="KEGG" id="agv:OJF2_06480"/>
<dbReference type="AlphaFoldDB" id="A0A5B9VVK1"/>
<organism evidence="5 6">
    <name type="scientific">Aquisphaera giovannonii</name>
    <dbReference type="NCBI Taxonomy" id="406548"/>
    <lineage>
        <taxon>Bacteria</taxon>
        <taxon>Pseudomonadati</taxon>
        <taxon>Planctomycetota</taxon>
        <taxon>Planctomycetia</taxon>
        <taxon>Isosphaerales</taxon>
        <taxon>Isosphaeraceae</taxon>
        <taxon>Aquisphaera</taxon>
    </lineage>
</organism>
<dbReference type="InterPro" id="IPR054579">
    <property type="entry name" value="GCE-like_dom"/>
</dbReference>
<evidence type="ECO:0000256" key="2">
    <source>
        <dbReference type="ARBA" id="ARBA00022729"/>
    </source>
</evidence>
<dbReference type="SUPFAM" id="SSF53474">
    <property type="entry name" value="alpha/beta-Hydrolases"/>
    <property type="match status" value="1"/>
</dbReference>
<dbReference type="Pfam" id="PF22244">
    <property type="entry name" value="GCE_fung"/>
    <property type="match status" value="1"/>
</dbReference>
<gene>
    <name evidence="5" type="ORF">OJF2_06480</name>
</gene>
<keyword evidence="2" id="KW-0732">Signal</keyword>
<dbReference type="OrthoDB" id="9809261at2"/>
<protein>
    <recommendedName>
        <fullName evidence="4">4-O-methyl-glucuronoyl methylesterase-like domain-containing protein</fullName>
    </recommendedName>
</protein>
<keyword evidence="6" id="KW-1185">Reference proteome</keyword>
<proteinExistence type="predicted"/>
<feature type="domain" description="4-O-methyl-glucuronoyl methylesterase-like" evidence="4">
    <location>
        <begin position="219"/>
        <end position="367"/>
    </location>
</feature>
<dbReference type="RefSeq" id="WP_148591167.1">
    <property type="nucleotide sequence ID" value="NZ_CP042997.1"/>
</dbReference>
<evidence type="ECO:0000256" key="3">
    <source>
        <dbReference type="ARBA" id="ARBA00022801"/>
    </source>
</evidence>
<accession>A0A5B9VVK1</accession>
<dbReference type="GO" id="GO:0052689">
    <property type="term" value="F:carboxylic ester hydrolase activity"/>
    <property type="evidence" value="ECO:0007669"/>
    <property type="project" value="UniProtKB-KW"/>
</dbReference>
<dbReference type="Gene3D" id="3.40.50.1820">
    <property type="entry name" value="alpha/beta hydrolase"/>
    <property type="match status" value="1"/>
</dbReference>
<evidence type="ECO:0000313" key="5">
    <source>
        <dbReference type="EMBL" id="QEH32179.1"/>
    </source>
</evidence>
<sequence length="420" mass="46056">MAATAEDRSREINYDESKVGTYVLPDPLAFADGTPVKSPEDWTARRRPELAKLFESQMFGRLPEAARAVKPRCVVTSEAKDALSGKAARRLVDIHVGDDPAAPAIHLLVYLPANLEPGRRVPTFLCLNFWANHAIADEPGIPLSTRWIGSGAPAGVVDNRATEKARGSDHMIPVERILARGYAVATAYYGDIEEDHAGAMKNGVRGLFLRPGQVEPAADEWGAIAAWAWGLSRAMDYLEAAPDVDARRVALMGHSRLGKTALWAGVNDPRFAIVISNNSGEGGAALSKRNYGETIEHLNTSFPHWFCGNYKAYTGRPDALPFDQHEEIALIAPRPVLVVSAEEDRWADPKGEFLAAKAAEPVYKLLGTDGLGLDTWPTPAIDSLSRGTIGYRYRPGKHDVTVDDWVAYMDFADHHWNIRR</sequence>
<evidence type="ECO:0000259" key="4">
    <source>
        <dbReference type="Pfam" id="PF22244"/>
    </source>
</evidence>
<keyword evidence="3" id="KW-0378">Hydrolase</keyword>
<keyword evidence="1" id="KW-0719">Serine esterase</keyword>
<name>A0A5B9VVK1_9BACT</name>